<feature type="signal peptide" evidence="5">
    <location>
        <begin position="1"/>
        <end position="25"/>
    </location>
</feature>
<dbReference type="InterPro" id="IPR036322">
    <property type="entry name" value="WD40_repeat_dom_sf"/>
</dbReference>
<reference evidence="6 7" key="1">
    <citation type="submission" date="2020-01" db="EMBL/GenBank/DDBJ databases">
        <authorList>
            <person name="Gupta K D."/>
        </authorList>
    </citation>
    <scope>NUCLEOTIDE SEQUENCE [LARGE SCALE GENOMIC DNA]</scope>
</reference>
<dbReference type="InterPro" id="IPR015943">
    <property type="entry name" value="WD40/YVTN_repeat-like_dom_sf"/>
</dbReference>
<dbReference type="AlphaFoldDB" id="A0A8S0VZ59"/>
<keyword evidence="2" id="KW-0677">Repeat</keyword>
<dbReference type="InterPro" id="IPR001680">
    <property type="entry name" value="WD40_rpt"/>
</dbReference>
<dbReference type="GO" id="GO:1990234">
    <property type="term" value="C:transferase complex"/>
    <property type="evidence" value="ECO:0007669"/>
    <property type="project" value="UniProtKB-ARBA"/>
</dbReference>
<dbReference type="Pfam" id="PF00400">
    <property type="entry name" value="WD40"/>
    <property type="match status" value="2"/>
</dbReference>
<feature type="repeat" description="WD" evidence="3">
    <location>
        <begin position="129"/>
        <end position="176"/>
    </location>
</feature>
<dbReference type="PROSITE" id="PS00678">
    <property type="entry name" value="WD_REPEATS_1"/>
    <property type="match status" value="2"/>
</dbReference>
<dbReference type="InterPro" id="IPR019775">
    <property type="entry name" value="WD40_repeat_CS"/>
</dbReference>
<dbReference type="PANTHER" id="PTHR22847">
    <property type="entry name" value="WD40 REPEAT PROTEIN"/>
    <property type="match status" value="1"/>
</dbReference>
<evidence type="ECO:0000256" key="3">
    <source>
        <dbReference type="PROSITE-ProRule" id="PRU00221"/>
    </source>
</evidence>
<keyword evidence="7" id="KW-1185">Reference proteome</keyword>
<accession>A0A8S0VZ59</accession>
<feature type="chain" id="PRO_5035935446" description="WD40 repeat-like protein" evidence="5">
    <location>
        <begin position="26"/>
        <end position="459"/>
    </location>
</feature>
<keyword evidence="5" id="KW-0732">Signal</keyword>
<evidence type="ECO:0000256" key="1">
    <source>
        <dbReference type="ARBA" id="ARBA00022574"/>
    </source>
</evidence>
<dbReference type="Proteomes" id="UP000467700">
    <property type="component" value="Unassembled WGS sequence"/>
</dbReference>
<evidence type="ECO:0000313" key="7">
    <source>
        <dbReference type="Proteomes" id="UP000467700"/>
    </source>
</evidence>
<sequence>MLPVEVLLNNLFSLLLLSILQTTEGPISDLDEISTTRPPDMVFYFCGVACIRPLTAMSTSNNFLVAEAQLELDQARKAKAERTKSLGDPLELPGKALAIEVRDGIAWIAENTTVIRKLELESGKTLQLFKGHTGPVTALTFCDRVFRSGDNEILVTGSWDKSIKLWDTTTKQLLSSTANAHDDFVKSLHVFPSLHLLVSGSSDKIVRFWDISNPESTESLKSLGSISSHTRPVECLDGQALSDTSAVLYTGDTMGVIKVWDLEKDSSSLPRWNARLRSTINHHRTRINELRYGGGNLWTASADETVRILPEELPNATKVKANPPKPVEHPVAVRAILPLPLTNLSEPYLLTAAGDILRTYDISDPSNPELLGEVDAHWHDITAIRLWVRRTTGEDGKTRVEPWIITTSLDQTIRKWKLTELLNPPPPAPKPTEEKPIAPPSNSGLTEEEELVLAELMDD</sequence>
<dbReference type="InterPro" id="IPR020472">
    <property type="entry name" value="WD40_PAC1"/>
</dbReference>
<dbReference type="Gene3D" id="2.130.10.10">
    <property type="entry name" value="YVTN repeat-like/Quinoprotein amine dehydrogenase"/>
    <property type="match status" value="2"/>
</dbReference>
<dbReference type="PROSITE" id="PS50082">
    <property type="entry name" value="WD_REPEATS_2"/>
    <property type="match status" value="2"/>
</dbReference>
<name>A0A8S0VZ59_CYCAE</name>
<proteinExistence type="predicted"/>
<dbReference type="PROSITE" id="PS50294">
    <property type="entry name" value="WD_REPEATS_REGION"/>
    <property type="match status" value="2"/>
</dbReference>
<dbReference type="PRINTS" id="PR00320">
    <property type="entry name" value="GPROTEINBRPT"/>
</dbReference>
<keyword evidence="1 3" id="KW-0853">WD repeat</keyword>
<feature type="compositionally biased region" description="Acidic residues" evidence="4">
    <location>
        <begin position="446"/>
        <end position="459"/>
    </location>
</feature>
<comment type="caution">
    <text evidence="6">The sequence shown here is derived from an EMBL/GenBank/DDBJ whole genome shotgun (WGS) entry which is preliminary data.</text>
</comment>
<dbReference type="EMBL" id="CACVBS010000064">
    <property type="protein sequence ID" value="CAA7267934.1"/>
    <property type="molecule type" value="Genomic_DNA"/>
</dbReference>
<organism evidence="6 7">
    <name type="scientific">Cyclocybe aegerita</name>
    <name type="common">Black poplar mushroom</name>
    <name type="synonym">Agrocybe aegerita</name>
    <dbReference type="NCBI Taxonomy" id="1973307"/>
    <lineage>
        <taxon>Eukaryota</taxon>
        <taxon>Fungi</taxon>
        <taxon>Dikarya</taxon>
        <taxon>Basidiomycota</taxon>
        <taxon>Agaricomycotina</taxon>
        <taxon>Agaricomycetes</taxon>
        <taxon>Agaricomycetidae</taxon>
        <taxon>Agaricales</taxon>
        <taxon>Agaricineae</taxon>
        <taxon>Bolbitiaceae</taxon>
        <taxon>Cyclocybe</taxon>
    </lineage>
</organism>
<dbReference type="OrthoDB" id="6262491at2759"/>
<feature type="repeat" description="WD" evidence="3">
    <location>
        <begin position="178"/>
        <end position="219"/>
    </location>
</feature>
<dbReference type="PANTHER" id="PTHR22847:SF637">
    <property type="entry name" value="WD REPEAT DOMAIN 5B"/>
    <property type="match status" value="1"/>
</dbReference>
<gene>
    <name evidence="6" type="ORF">AAE3_LOCUS10156</name>
</gene>
<dbReference type="SMART" id="SM00320">
    <property type="entry name" value="WD40"/>
    <property type="match status" value="5"/>
</dbReference>
<evidence type="ECO:0000256" key="5">
    <source>
        <dbReference type="SAM" id="SignalP"/>
    </source>
</evidence>
<evidence type="ECO:0000256" key="4">
    <source>
        <dbReference type="SAM" id="MobiDB-lite"/>
    </source>
</evidence>
<evidence type="ECO:0000313" key="6">
    <source>
        <dbReference type="EMBL" id="CAA7267934.1"/>
    </source>
</evidence>
<feature type="region of interest" description="Disordered" evidence="4">
    <location>
        <begin position="421"/>
        <end position="459"/>
    </location>
</feature>
<protein>
    <recommendedName>
        <fullName evidence="8">WD40 repeat-like protein</fullName>
    </recommendedName>
</protein>
<evidence type="ECO:0008006" key="8">
    <source>
        <dbReference type="Google" id="ProtNLM"/>
    </source>
</evidence>
<evidence type="ECO:0000256" key="2">
    <source>
        <dbReference type="ARBA" id="ARBA00022737"/>
    </source>
</evidence>
<dbReference type="SUPFAM" id="SSF50978">
    <property type="entry name" value="WD40 repeat-like"/>
    <property type="match status" value="1"/>
</dbReference>